<keyword evidence="8" id="KW-0175">Coiled coil</keyword>
<dbReference type="InterPro" id="IPR010908">
    <property type="entry name" value="Longin_dom"/>
</dbReference>
<sequence length="204" mass="23495">MKLIGIIISKCYPKETRPIFLCTTHDVSSFSFTYRNAVKDVSKFLTREIIPRLKVGQREVIGHEDYKFCAMRWSDGLAVAMLTDKDYPPRVAFQCLTKVHHDFKSKVPEQFYKAVTDDGAAASYKDVLREFLKEFKDPSKFDAVTSTQQKVDESKKIVQRRLDDVLDNMQNLDKLVEQSDDLSTNTQVMFKTAKKMKKGCCKVT</sequence>
<keyword evidence="5" id="KW-0449">Lipoprotein</keyword>
<feature type="domain" description="V-SNARE coiled-coil homology" evidence="10">
    <location>
        <begin position="143"/>
        <end position="204"/>
    </location>
</feature>
<keyword evidence="4" id="KW-0564">Palmitate</keyword>
<accession>A0A023B5W2</accession>
<dbReference type="Gene3D" id="3.30.450.50">
    <property type="entry name" value="Longin domain"/>
    <property type="match status" value="1"/>
</dbReference>
<dbReference type="SUPFAM" id="SSF64356">
    <property type="entry name" value="SNARE-like"/>
    <property type="match status" value="1"/>
</dbReference>
<dbReference type="CDD" id="cd14824">
    <property type="entry name" value="Longin"/>
    <property type="match status" value="1"/>
</dbReference>
<dbReference type="Gene3D" id="1.20.5.110">
    <property type="match status" value="1"/>
</dbReference>
<dbReference type="SUPFAM" id="SSF58038">
    <property type="entry name" value="SNARE fusion complex"/>
    <property type="match status" value="1"/>
</dbReference>
<evidence type="ECO:0000256" key="3">
    <source>
        <dbReference type="ARBA" id="ARBA00023136"/>
    </source>
</evidence>
<dbReference type="CDD" id="cd15843">
    <property type="entry name" value="R-SNARE"/>
    <property type="match status" value="1"/>
</dbReference>
<dbReference type="GO" id="GO:0005484">
    <property type="term" value="F:SNAP receptor activity"/>
    <property type="evidence" value="ECO:0007669"/>
    <property type="project" value="TreeGrafter"/>
</dbReference>
<dbReference type="Proteomes" id="UP000019763">
    <property type="component" value="Unassembled WGS sequence"/>
</dbReference>
<keyword evidence="2" id="KW-0488">Methylation</keyword>
<comment type="subcellular location">
    <subcellularLocation>
        <location evidence="7">Endomembrane system</location>
        <topology evidence="7">Lipid-anchor</topology>
        <orientation evidence="7">Cytoplasmic side</orientation>
    </subcellularLocation>
</comment>
<dbReference type="RefSeq" id="XP_011130682.1">
    <property type="nucleotide sequence ID" value="XM_011132380.1"/>
</dbReference>
<feature type="domain" description="Longin" evidence="9">
    <location>
        <begin position="7"/>
        <end position="128"/>
    </location>
</feature>
<dbReference type="eggNOG" id="KOG0861">
    <property type="taxonomic scope" value="Eukaryota"/>
</dbReference>
<evidence type="ECO:0000313" key="11">
    <source>
        <dbReference type="EMBL" id="EZG63420.1"/>
    </source>
</evidence>
<dbReference type="PANTHER" id="PTHR45806:SF1">
    <property type="entry name" value="SYNAPTOBREVIN HOMOLOG YKT6"/>
    <property type="match status" value="1"/>
</dbReference>
<evidence type="ECO:0000256" key="4">
    <source>
        <dbReference type="ARBA" id="ARBA00023139"/>
    </source>
</evidence>
<dbReference type="PANTHER" id="PTHR45806">
    <property type="entry name" value="SYNAPTOBREVIN HOMOLOG YKT6"/>
    <property type="match status" value="1"/>
</dbReference>
<dbReference type="VEuPathDB" id="CryptoDB:GNI_086860"/>
<evidence type="ECO:0000256" key="2">
    <source>
        <dbReference type="ARBA" id="ARBA00022481"/>
    </source>
</evidence>
<dbReference type="EMBL" id="AFNH02000653">
    <property type="protein sequence ID" value="EZG63420.1"/>
    <property type="molecule type" value="Genomic_DNA"/>
</dbReference>
<keyword evidence="12" id="KW-1185">Reference proteome</keyword>
<proteinExistence type="inferred from homology"/>
<dbReference type="InterPro" id="IPR011012">
    <property type="entry name" value="Longin-like_dom_sf"/>
</dbReference>
<comment type="similarity">
    <text evidence="1">Belongs to the synaptobrevin family.</text>
</comment>
<evidence type="ECO:0000256" key="5">
    <source>
        <dbReference type="ARBA" id="ARBA00023288"/>
    </source>
</evidence>
<dbReference type="SMART" id="SM01270">
    <property type="entry name" value="Longin"/>
    <property type="match status" value="1"/>
</dbReference>
<protein>
    <submittedName>
        <fullName evidence="11">SNARE protein</fullName>
    </submittedName>
</protein>
<dbReference type="AlphaFoldDB" id="A0A023B5W2"/>
<evidence type="ECO:0000256" key="7">
    <source>
        <dbReference type="ARBA" id="ARBA00046278"/>
    </source>
</evidence>
<name>A0A023B5W2_GRENI</name>
<reference evidence="11" key="1">
    <citation type="submission" date="2013-12" db="EMBL/GenBank/DDBJ databases">
        <authorList>
            <person name="Omoto C.K."/>
            <person name="Sibley D."/>
            <person name="Venepally P."/>
            <person name="Hadjithomas M."/>
            <person name="Karamycheva S."/>
            <person name="Brunk B."/>
            <person name="Roos D."/>
            <person name="Caler E."/>
            <person name="Lorenzi H."/>
        </authorList>
    </citation>
    <scope>NUCLEOTIDE SEQUENCE</scope>
</reference>
<dbReference type="PROSITE" id="PS50892">
    <property type="entry name" value="V_SNARE"/>
    <property type="match status" value="1"/>
</dbReference>
<dbReference type="GeneID" id="22913094"/>
<evidence type="ECO:0000259" key="9">
    <source>
        <dbReference type="PROSITE" id="PS50859"/>
    </source>
</evidence>
<dbReference type="PROSITE" id="PS50859">
    <property type="entry name" value="LONGIN"/>
    <property type="match status" value="1"/>
</dbReference>
<keyword evidence="6" id="KW-0636">Prenylation</keyword>
<evidence type="ECO:0000256" key="6">
    <source>
        <dbReference type="ARBA" id="ARBA00023289"/>
    </source>
</evidence>
<dbReference type="Pfam" id="PF00957">
    <property type="entry name" value="Synaptobrevin"/>
    <property type="match status" value="1"/>
</dbReference>
<dbReference type="GO" id="GO:0006888">
    <property type="term" value="P:endoplasmic reticulum to Golgi vesicle-mediated transport"/>
    <property type="evidence" value="ECO:0007669"/>
    <property type="project" value="TreeGrafter"/>
</dbReference>
<evidence type="ECO:0000259" key="10">
    <source>
        <dbReference type="PROSITE" id="PS50892"/>
    </source>
</evidence>
<evidence type="ECO:0000256" key="8">
    <source>
        <dbReference type="PROSITE-ProRule" id="PRU00290"/>
    </source>
</evidence>
<dbReference type="GO" id="GO:0005794">
    <property type="term" value="C:Golgi apparatus"/>
    <property type="evidence" value="ECO:0007669"/>
    <property type="project" value="TreeGrafter"/>
</dbReference>
<dbReference type="OMA" id="MINEIYM"/>
<comment type="caution">
    <text evidence="11">The sequence shown here is derived from an EMBL/GenBank/DDBJ whole genome shotgun (WGS) entry which is preliminary data.</text>
</comment>
<gene>
    <name evidence="11" type="ORF">GNI_086860</name>
</gene>
<dbReference type="InterPro" id="IPR042855">
    <property type="entry name" value="V_SNARE_CC"/>
</dbReference>
<keyword evidence="3" id="KW-0472">Membrane</keyword>
<dbReference type="Pfam" id="PF13774">
    <property type="entry name" value="Longin"/>
    <property type="match status" value="1"/>
</dbReference>
<dbReference type="OrthoDB" id="27923at2759"/>
<evidence type="ECO:0000256" key="1">
    <source>
        <dbReference type="ARBA" id="ARBA00008025"/>
    </source>
</evidence>
<evidence type="ECO:0000313" key="12">
    <source>
        <dbReference type="Proteomes" id="UP000019763"/>
    </source>
</evidence>
<organism evidence="11 12">
    <name type="scientific">Gregarina niphandrodes</name>
    <name type="common">Septate eugregarine</name>
    <dbReference type="NCBI Taxonomy" id="110365"/>
    <lineage>
        <taxon>Eukaryota</taxon>
        <taxon>Sar</taxon>
        <taxon>Alveolata</taxon>
        <taxon>Apicomplexa</taxon>
        <taxon>Conoidasida</taxon>
        <taxon>Gregarinasina</taxon>
        <taxon>Eugregarinorida</taxon>
        <taxon>Gregarinidae</taxon>
        <taxon>Gregarina</taxon>
    </lineage>
</organism>